<dbReference type="InterPro" id="IPR008969">
    <property type="entry name" value="CarboxyPept-like_regulatory"/>
</dbReference>
<dbReference type="EMBL" id="CP150096">
    <property type="protein sequence ID" value="WZN46840.1"/>
    <property type="molecule type" value="Genomic_DNA"/>
</dbReference>
<dbReference type="SUPFAM" id="SSF49464">
    <property type="entry name" value="Carboxypeptidase regulatory domain-like"/>
    <property type="match status" value="1"/>
</dbReference>
<dbReference type="RefSeq" id="WP_341841522.1">
    <property type="nucleotide sequence ID" value="NZ_CP149792.1"/>
</dbReference>
<evidence type="ECO:0000313" key="2">
    <source>
        <dbReference type="Proteomes" id="UP001449657"/>
    </source>
</evidence>
<keyword evidence="2" id="KW-1185">Reference proteome</keyword>
<organism evidence="1 2">
    <name type="scientific">Chitinophaga caseinilytica</name>
    <dbReference type="NCBI Taxonomy" id="2267521"/>
    <lineage>
        <taxon>Bacteria</taxon>
        <taxon>Pseudomonadati</taxon>
        <taxon>Bacteroidota</taxon>
        <taxon>Chitinophagia</taxon>
        <taxon>Chitinophagales</taxon>
        <taxon>Chitinophagaceae</taxon>
        <taxon>Chitinophaga</taxon>
    </lineage>
</organism>
<protein>
    <submittedName>
        <fullName evidence="1">Carboxypeptidase-like regulatory domain-containing protein</fullName>
    </submittedName>
</protein>
<sequence>MLMLHGMFGFYRHSTPADGSAYSGDVHLSAAHIDPADPEFSLKIPGGDLSAVRTDNSTVTLYSYGMLDVEMTTADGQPLKLKTGKQAQLRFPVANSQRTGAPASIPMWHFDEAKGIWKEEGSATLNGTVYEASVSHFSTWNVDVPAKMATVKGKVTDACANNAPVKGMMVYLGQTAAVTDDEGNYTARVVAGMAFELSIGGRFSDGRTFSRNVPALNEGTTSTQDVSFACAPTLEGRFTLCSAATQLSHIRLEKDNKVIAAVFSDAQNRFRVFAPQGQTVNLTAFGPDGAVATRMVVMPNSNTVTDLGQIELCAPTPVAATEFTVKQGTQETPLKLEGGRAQSVNSASTTDCSISAGQTTLSLKFGGVATGVYQNSLVVLNLNGKTYISDKIQITVTKYGVMGELVEGTFSGELTLSGGTEKVEIKSRKFIVRRILG</sequence>
<gene>
    <name evidence="1" type="ORF">WJU22_01405</name>
</gene>
<dbReference type="Proteomes" id="UP001449657">
    <property type="component" value="Chromosome"/>
</dbReference>
<evidence type="ECO:0000313" key="1">
    <source>
        <dbReference type="EMBL" id="WZN46840.1"/>
    </source>
</evidence>
<accession>A0ABZ2Z4M0</accession>
<name>A0ABZ2Z4M0_9BACT</name>
<proteinExistence type="predicted"/>
<reference evidence="1 2" key="1">
    <citation type="submission" date="2024-03" db="EMBL/GenBank/DDBJ databases">
        <title>Chitinophaga caseinilytica sp. nov., a casein hydrolysing bacterium isolated from forest soil.</title>
        <authorList>
            <person name="Lee D.S."/>
            <person name="Han D.M."/>
            <person name="Baek J.H."/>
            <person name="Choi D.G."/>
            <person name="Jeon J.H."/>
            <person name="Jeon C.O."/>
        </authorList>
    </citation>
    <scope>NUCLEOTIDE SEQUENCE [LARGE SCALE GENOMIC DNA]</scope>
    <source>
        <strain evidence="1 2">KACC 19118</strain>
    </source>
</reference>